<dbReference type="GO" id="GO:0008250">
    <property type="term" value="C:oligosaccharyltransferase complex"/>
    <property type="evidence" value="ECO:0007669"/>
    <property type="project" value="InterPro"/>
</dbReference>
<keyword evidence="7 8" id="KW-0472">Membrane</keyword>
<name>A0A086PQL9_TOXGO</name>
<evidence type="ECO:0000256" key="4">
    <source>
        <dbReference type="ARBA" id="ARBA00022692"/>
    </source>
</evidence>
<dbReference type="GO" id="GO:0006487">
    <property type="term" value="P:protein N-linked glycosylation"/>
    <property type="evidence" value="ECO:0007669"/>
    <property type="project" value="TreeGrafter"/>
</dbReference>
<sequence>MAKNRSARHGTGPGVFVQQTRASESCFEDSSPRTKSLSEERRAPEFSDGVSREAEEGKETSLVSAKKSGSAGSLTCIVRDLARAYLQRYPPRILMMDAFCACLLLMAGLLVLYAVLTRSTFPFNAFLSAFISCVGTAVLTVCFRIQITNKSIFKLTEERALADFLLCSLLLQVAVFTFIG</sequence>
<dbReference type="PANTHER" id="PTHR10705:SF0">
    <property type="entry name" value="DOLICHYL-DIPHOSPHOOLIGOSACCHARIDE--PROTEIN GLYCOSYLTRANSFERASE SUBUNIT DAD1"/>
    <property type="match status" value="1"/>
</dbReference>
<dbReference type="UniPathway" id="UPA00378"/>
<accession>A0A086PQL9</accession>
<dbReference type="GO" id="GO:0016757">
    <property type="term" value="F:glycosyltransferase activity"/>
    <property type="evidence" value="ECO:0007669"/>
    <property type="project" value="UniProtKB-KW"/>
</dbReference>
<comment type="caution">
    <text evidence="10">The sequence shown here is derived from an EMBL/GenBank/DDBJ whole genome shotgun (WGS) entry which is preliminary data.</text>
</comment>
<keyword evidence="10" id="KW-0808">Transferase</keyword>
<dbReference type="AlphaFoldDB" id="A0A086PQL9"/>
<dbReference type="Proteomes" id="UP000028840">
    <property type="component" value="Unassembled WGS sequence"/>
</dbReference>
<feature type="region of interest" description="Disordered" evidence="9">
    <location>
        <begin position="1"/>
        <end position="62"/>
    </location>
</feature>
<gene>
    <name evidence="10" type="ORF">TGVAND_305870</name>
</gene>
<evidence type="ECO:0000256" key="5">
    <source>
        <dbReference type="ARBA" id="ARBA00022824"/>
    </source>
</evidence>
<comment type="subunit">
    <text evidence="8">Component of the oligosaccharyltransferase (OST) complex.</text>
</comment>
<proteinExistence type="inferred from homology"/>
<comment type="function">
    <text evidence="8">Subunit of the oligosaccharyl transferase (OST) complex that catalyzes the initial transfer of a defined glycan (Glc(3)Man(9)GlcNAc(2) in eukaryotes) from the lipid carrier dolichol-pyrophosphate to an asparagine residue within an Asn-X-Ser/Thr consensus motif in nascent polypeptide chains, the first step in protein N-glycosylation. N-glycosylation occurs cotranslationally and the complex associates with the Sec61 complex at the channel-forming translocon complex that mediates protein translocation across the endoplasmic reticulum (ER). All subunits are required for a maximal enzyme activity.</text>
</comment>
<dbReference type="EMBL" id="AEYJ02001371">
    <property type="protein sequence ID" value="KFH02651.1"/>
    <property type="molecule type" value="Genomic_DNA"/>
</dbReference>
<dbReference type="InterPro" id="IPR003038">
    <property type="entry name" value="DAD/Ost2"/>
</dbReference>
<comment type="subcellular location">
    <subcellularLocation>
        <location evidence="1 8">Endoplasmic reticulum membrane</location>
        <topology evidence="1 8">Multi-pass membrane protein</topology>
    </subcellularLocation>
</comment>
<reference evidence="10 11" key="2">
    <citation type="journal article" date="2015" name="Eukaryot. Cell">
        <title>Genetic mapping reveals that sinefungin resistance in Toxoplasma gondii is controlled by a putative amino acid transporter locus that can be used as a negative selectable marker.</title>
        <authorList>
            <person name="Behnke M.S."/>
            <person name="Khan A."/>
            <person name="Sibley L.D."/>
        </authorList>
    </citation>
    <scope>NUCLEOTIDE SEQUENCE [LARGE SCALE GENOMIC DNA]</scope>
    <source>
        <strain evidence="10 11">VAND</strain>
    </source>
</reference>
<dbReference type="OrthoDB" id="445566at2759"/>
<keyword evidence="6 8" id="KW-1133">Transmembrane helix</keyword>
<keyword evidence="4 8" id="KW-0812">Transmembrane</keyword>
<evidence type="ECO:0000256" key="7">
    <source>
        <dbReference type="ARBA" id="ARBA00023136"/>
    </source>
</evidence>
<comment type="pathway">
    <text evidence="2 8">Protein modification; protein glycosylation.</text>
</comment>
<comment type="similarity">
    <text evidence="3 8">Belongs to the DAD/OST2 family.</text>
</comment>
<feature type="transmembrane region" description="Helical" evidence="8">
    <location>
        <begin position="121"/>
        <end position="141"/>
    </location>
</feature>
<dbReference type="PANTHER" id="PTHR10705">
    <property type="entry name" value="DOLICHYL-DIPHOSPHOOLIGOSACCHARIDE--PROTEIN GLYCOSYLTRANSFERASE SUBUNIT DAD1"/>
    <property type="match status" value="1"/>
</dbReference>
<feature type="transmembrane region" description="Helical" evidence="8">
    <location>
        <begin position="161"/>
        <end position="179"/>
    </location>
</feature>
<evidence type="ECO:0000256" key="9">
    <source>
        <dbReference type="SAM" id="MobiDB-lite"/>
    </source>
</evidence>
<feature type="transmembrane region" description="Helical" evidence="8">
    <location>
        <begin position="93"/>
        <end position="115"/>
    </location>
</feature>
<dbReference type="Pfam" id="PF02109">
    <property type="entry name" value="DAD"/>
    <property type="match status" value="1"/>
</dbReference>
<evidence type="ECO:0000256" key="2">
    <source>
        <dbReference type="ARBA" id="ARBA00004922"/>
    </source>
</evidence>
<feature type="compositionally biased region" description="Basic and acidic residues" evidence="9">
    <location>
        <begin position="30"/>
        <end position="59"/>
    </location>
</feature>
<dbReference type="VEuPathDB" id="ToxoDB:TGVAND_305870"/>
<keyword evidence="5 8" id="KW-0256">Endoplasmic reticulum</keyword>
<evidence type="ECO:0000256" key="3">
    <source>
        <dbReference type="ARBA" id="ARBA00009386"/>
    </source>
</evidence>
<organism evidence="10 11">
    <name type="scientific">Toxoplasma gondii VAND</name>
    <dbReference type="NCBI Taxonomy" id="933077"/>
    <lineage>
        <taxon>Eukaryota</taxon>
        <taxon>Sar</taxon>
        <taxon>Alveolata</taxon>
        <taxon>Apicomplexa</taxon>
        <taxon>Conoidasida</taxon>
        <taxon>Coccidia</taxon>
        <taxon>Eucoccidiorida</taxon>
        <taxon>Eimeriorina</taxon>
        <taxon>Sarcocystidae</taxon>
        <taxon>Toxoplasma</taxon>
    </lineage>
</organism>
<evidence type="ECO:0000256" key="6">
    <source>
        <dbReference type="ARBA" id="ARBA00022989"/>
    </source>
</evidence>
<reference evidence="10 11" key="1">
    <citation type="submission" date="2014-08" db="EMBL/GenBank/DDBJ databases">
        <authorList>
            <person name="Sibley D."/>
            <person name="Venepally P."/>
            <person name="Karamycheva S."/>
            <person name="Hadjithomas M."/>
            <person name="Khan A."/>
            <person name="Brunk B."/>
            <person name="Roos D."/>
            <person name="Caler E."/>
            <person name="Lorenzi H."/>
        </authorList>
    </citation>
    <scope>NUCLEOTIDE SEQUENCE [LARGE SCALE GENOMIC DNA]</scope>
    <source>
        <strain evidence="10 11">VAND</strain>
    </source>
</reference>
<evidence type="ECO:0000313" key="10">
    <source>
        <dbReference type="EMBL" id="KFH02651.1"/>
    </source>
</evidence>
<keyword evidence="10" id="KW-0328">Glycosyltransferase</keyword>
<evidence type="ECO:0000256" key="8">
    <source>
        <dbReference type="RuleBase" id="RU361136"/>
    </source>
</evidence>
<evidence type="ECO:0000313" key="11">
    <source>
        <dbReference type="Proteomes" id="UP000028840"/>
    </source>
</evidence>
<evidence type="ECO:0000256" key="1">
    <source>
        <dbReference type="ARBA" id="ARBA00004477"/>
    </source>
</evidence>
<protein>
    <recommendedName>
        <fullName evidence="8">Dolichyl-diphosphooligosaccharide--protein glycosyltransferase subunit OST2</fullName>
        <shortName evidence="8">Oligosaccharyl transferase subunit OST2</shortName>
    </recommendedName>
</protein>